<evidence type="ECO:0000256" key="1">
    <source>
        <dbReference type="SAM" id="MobiDB-lite"/>
    </source>
</evidence>
<gene>
    <name evidence="2" type="ORF">D9Q98_002646</name>
</gene>
<protein>
    <submittedName>
        <fullName evidence="2">Uncharacterized protein</fullName>
    </submittedName>
</protein>
<evidence type="ECO:0000313" key="3">
    <source>
        <dbReference type="Proteomes" id="UP001055712"/>
    </source>
</evidence>
<name>A0A9D4YZX1_CHLVU</name>
<proteinExistence type="predicted"/>
<feature type="compositionally biased region" description="Basic and acidic residues" evidence="1">
    <location>
        <begin position="8"/>
        <end position="23"/>
    </location>
</feature>
<reference evidence="2" key="1">
    <citation type="journal article" date="2019" name="Plant J.">
        <title>Chlorella vulgaris genome assembly and annotation reveals the molecular basis for metabolic acclimation to high light conditions.</title>
        <authorList>
            <person name="Cecchin M."/>
            <person name="Marcolungo L."/>
            <person name="Rossato M."/>
            <person name="Girolomoni L."/>
            <person name="Cosentino E."/>
            <person name="Cuine S."/>
            <person name="Li-Beisson Y."/>
            <person name="Delledonne M."/>
            <person name="Ballottari M."/>
        </authorList>
    </citation>
    <scope>NUCLEOTIDE SEQUENCE</scope>
    <source>
        <strain evidence="2">211/11P</strain>
    </source>
</reference>
<organism evidence="2 3">
    <name type="scientific">Chlorella vulgaris</name>
    <name type="common">Green alga</name>
    <dbReference type="NCBI Taxonomy" id="3077"/>
    <lineage>
        <taxon>Eukaryota</taxon>
        <taxon>Viridiplantae</taxon>
        <taxon>Chlorophyta</taxon>
        <taxon>core chlorophytes</taxon>
        <taxon>Trebouxiophyceae</taxon>
        <taxon>Chlorellales</taxon>
        <taxon>Chlorellaceae</taxon>
        <taxon>Chlorella clade</taxon>
        <taxon>Chlorella</taxon>
    </lineage>
</organism>
<dbReference type="AlphaFoldDB" id="A0A9D4YZX1"/>
<evidence type="ECO:0000313" key="2">
    <source>
        <dbReference type="EMBL" id="KAI3434575.1"/>
    </source>
</evidence>
<feature type="region of interest" description="Disordered" evidence="1">
    <location>
        <begin position="1"/>
        <end position="33"/>
    </location>
</feature>
<accession>A0A9D4YZX1</accession>
<comment type="caution">
    <text evidence="2">The sequence shown here is derived from an EMBL/GenBank/DDBJ whole genome shotgun (WGS) entry which is preliminary data.</text>
</comment>
<reference evidence="2" key="2">
    <citation type="submission" date="2020-11" db="EMBL/GenBank/DDBJ databases">
        <authorList>
            <person name="Cecchin M."/>
            <person name="Marcolungo L."/>
            <person name="Rossato M."/>
            <person name="Girolomoni L."/>
            <person name="Cosentino E."/>
            <person name="Cuine S."/>
            <person name="Li-Beisson Y."/>
            <person name="Delledonne M."/>
            <person name="Ballottari M."/>
        </authorList>
    </citation>
    <scope>NUCLEOTIDE SEQUENCE</scope>
    <source>
        <strain evidence="2">211/11P</strain>
        <tissue evidence="2">Whole cell</tissue>
    </source>
</reference>
<dbReference type="EMBL" id="SIDB01000003">
    <property type="protein sequence ID" value="KAI3434575.1"/>
    <property type="molecule type" value="Genomic_DNA"/>
</dbReference>
<feature type="compositionally biased region" description="Polar residues" evidence="1">
    <location>
        <begin position="24"/>
        <end position="33"/>
    </location>
</feature>
<sequence>MRAFKAWLTDDVRLDSTRPEQSRNRNPWQNSHQQILAEPLTSGVERAHRLKSNSPPYRPTVNTKVWFDPQAGRVVADDGPGHVRIPACDAGGQASAQRREEGYQQQYQQVMRELGAEAEGLQLTCSPSGKTQRENSDMGRLSDKVRTNVVSASRQVHQARERGQAPASKVGSSPAEVDPLTSVALTRAWTRQERPPQAAADSTDVRRPLRCWC</sequence>
<keyword evidence="3" id="KW-1185">Reference proteome</keyword>
<feature type="region of interest" description="Disordered" evidence="1">
    <location>
        <begin position="153"/>
        <end position="205"/>
    </location>
</feature>
<dbReference type="Proteomes" id="UP001055712">
    <property type="component" value="Unassembled WGS sequence"/>
</dbReference>